<reference evidence="1" key="1">
    <citation type="submission" date="2021-05" db="EMBL/GenBank/DDBJ databases">
        <authorList>
            <person name="Scholz U."/>
            <person name="Mascher M."/>
            <person name="Fiebig A."/>
        </authorList>
    </citation>
    <scope>NUCLEOTIDE SEQUENCE [LARGE SCALE GENOMIC DNA]</scope>
</reference>
<keyword evidence="2" id="KW-1185">Reference proteome</keyword>
<dbReference type="EnsemblPlants" id="AVESA.00010b.r2.5CG0882750.1">
    <property type="protein sequence ID" value="AVESA.00010b.r2.5CG0882750.1.CDS"/>
    <property type="gene ID" value="AVESA.00010b.r2.5CG0882750"/>
</dbReference>
<name>A0ACD5Y0K6_AVESA</name>
<proteinExistence type="predicted"/>
<sequence length="598" mass="63359">MTDGSDVSPEVAAAGGEIWGTLEELLLACAVSRHGTASWDSVATEVQTRSPLAARPRLTPRSCRLRFHHLHRRFSVVEEAAEGQGEAEDLGASAADAWLDELRRLRVAELRREVERCDLSIGTLQSKVELMKEERERSLSGEATTKPEGNVTTGEENVSSEEPGRSCRESNSTDLKRPKRSGSVKAEEGEGEAKQEASGESMAASKESSASLCRRGRKAGGGGEEECEEAASVQQPLAALLDRVAARFGPVFERLQESQESESYRGTIRRHVDLDAMRRKLDDGGSAGYPSSELYRDLLLLCANAAVYVPRHAPEHAAAALDALRLVSAQVSASLRETTPAPHAPKREPLLIGTVTAAALADSSSRRAEAAADIVGPLIAKAAKPLIFCRKRSSIAKAAAAAAVARKDEAAEKKAGEVAKEDSDGEKKEAGVDVAAKDKAWGMRTKKTRGPGKNSAKALAKAAADEAAAATESDNNKKGDADGTAAAGGLPKKRIAVDFLKRLNQGTSTTKKRGSPLTKRKRSAPAQEEEEDQPKRRGPGRKSTGRGGSKRGGKAGTTKRSVGRPPAKRGAAPATPPPAKRAKVERSSSSSRRGGRKS</sequence>
<organism evidence="1 2">
    <name type="scientific">Avena sativa</name>
    <name type="common">Oat</name>
    <dbReference type="NCBI Taxonomy" id="4498"/>
    <lineage>
        <taxon>Eukaryota</taxon>
        <taxon>Viridiplantae</taxon>
        <taxon>Streptophyta</taxon>
        <taxon>Embryophyta</taxon>
        <taxon>Tracheophyta</taxon>
        <taxon>Spermatophyta</taxon>
        <taxon>Magnoliopsida</taxon>
        <taxon>Liliopsida</taxon>
        <taxon>Poales</taxon>
        <taxon>Poaceae</taxon>
        <taxon>BOP clade</taxon>
        <taxon>Pooideae</taxon>
        <taxon>Poodae</taxon>
        <taxon>Poeae</taxon>
        <taxon>Poeae Chloroplast Group 1 (Aveneae type)</taxon>
        <taxon>Aveninae</taxon>
        <taxon>Avena</taxon>
    </lineage>
</organism>
<reference evidence="1" key="2">
    <citation type="submission" date="2025-09" db="UniProtKB">
        <authorList>
            <consortium name="EnsemblPlants"/>
        </authorList>
    </citation>
    <scope>IDENTIFICATION</scope>
</reference>
<dbReference type="Proteomes" id="UP001732700">
    <property type="component" value="Chromosome 5C"/>
</dbReference>
<protein>
    <submittedName>
        <fullName evidence="1">Uncharacterized protein</fullName>
    </submittedName>
</protein>
<evidence type="ECO:0000313" key="2">
    <source>
        <dbReference type="Proteomes" id="UP001732700"/>
    </source>
</evidence>
<accession>A0ACD5Y0K6</accession>
<evidence type="ECO:0000313" key="1">
    <source>
        <dbReference type="EnsemblPlants" id="AVESA.00010b.r2.5CG0882750.1.CDS"/>
    </source>
</evidence>